<dbReference type="InterPro" id="IPR014756">
    <property type="entry name" value="Ig_E-set"/>
</dbReference>
<accession>A0ABZ2KPB6</accession>
<dbReference type="InterPro" id="IPR058502">
    <property type="entry name" value="PLL-like_beta-prop"/>
</dbReference>
<dbReference type="InterPro" id="IPR011043">
    <property type="entry name" value="Gal_Oxase/kelch_b-propeller"/>
</dbReference>
<proteinExistence type="inferred from homology"/>
<evidence type="ECO:0000256" key="2">
    <source>
        <dbReference type="ARBA" id="ARBA00022729"/>
    </source>
</evidence>
<reference evidence="6" key="1">
    <citation type="submission" date="2021-12" db="EMBL/GenBank/DDBJ databases">
        <title>Discovery of the Pendulisporaceae a myxobacterial family with distinct sporulation behavior and unique specialized metabolism.</title>
        <authorList>
            <person name="Garcia R."/>
            <person name="Popoff A."/>
            <person name="Bader C.D."/>
            <person name="Loehr J."/>
            <person name="Walesch S."/>
            <person name="Walt C."/>
            <person name="Boldt J."/>
            <person name="Bunk B."/>
            <person name="Haeckl F.J.F.P.J."/>
            <person name="Gunesch A.P."/>
            <person name="Birkelbach J."/>
            <person name="Nuebel U."/>
            <person name="Pietschmann T."/>
            <person name="Bach T."/>
            <person name="Mueller R."/>
        </authorList>
    </citation>
    <scope>NUCLEOTIDE SEQUENCE</scope>
    <source>
        <strain evidence="6">MSr11367</strain>
    </source>
</reference>
<dbReference type="InterPro" id="IPR037293">
    <property type="entry name" value="Gal_Oxidase_central_sf"/>
</dbReference>
<gene>
    <name evidence="6" type="ORF">LVJ94_26690</name>
</gene>
<dbReference type="CDD" id="cd02968">
    <property type="entry name" value="SCO"/>
    <property type="match status" value="1"/>
</dbReference>
<evidence type="ECO:0000313" key="6">
    <source>
        <dbReference type="EMBL" id="WXB00498.1"/>
    </source>
</evidence>
<feature type="domain" description="Glyoxal oxidase N-terminal" evidence="3">
    <location>
        <begin position="702"/>
        <end position="873"/>
    </location>
</feature>
<dbReference type="RefSeq" id="WP_394830099.1">
    <property type="nucleotide sequence ID" value="NZ_CP089929.1"/>
</dbReference>
<dbReference type="InterPro" id="IPR013783">
    <property type="entry name" value="Ig-like_fold"/>
</dbReference>
<dbReference type="Pfam" id="PF02630">
    <property type="entry name" value="SCO1-SenC"/>
    <property type="match status" value="1"/>
</dbReference>
<dbReference type="CDD" id="cd02851">
    <property type="entry name" value="E_set_GO_C"/>
    <property type="match status" value="1"/>
</dbReference>
<dbReference type="SUPFAM" id="SSF81296">
    <property type="entry name" value="E set domains"/>
    <property type="match status" value="1"/>
</dbReference>
<dbReference type="InterPro" id="IPR003782">
    <property type="entry name" value="SCO1/SenC"/>
</dbReference>
<dbReference type="InterPro" id="IPR006652">
    <property type="entry name" value="Kelch_1"/>
</dbReference>
<organism evidence="6 7">
    <name type="scientific">Pendulispora rubella</name>
    <dbReference type="NCBI Taxonomy" id="2741070"/>
    <lineage>
        <taxon>Bacteria</taxon>
        <taxon>Pseudomonadati</taxon>
        <taxon>Myxococcota</taxon>
        <taxon>Myxococcia</taxon>
        <taxon>Myxococcales</taxon>
        <taxon>Sorangiineae</taxon>
        <taxon>Pendulisporaceae</taxon>
        <taxon>Pendulispora</taxon>
    </lineage>
</organism>
<keyword evidence="7" id="KW-1185">Reference proteome</keyword>
<comment type="similarity">
    <text evidence="1">Belongs to the SCO1/2 family.</text>
</comment>
<dbReference type="Pfam" id="PF26607">
    <property type="entry name" value="DUF8189"/>
    <property type="match status" value="1"/>
</dbReference>
<feature type="domain" description="PLL-like beta propeller" evidence="5">
    <location>
        <begin position="350"/>
        <end position="623"/>
    </location>
</feature>
<evidence type="ECO:0000259" key="5">
    <source>
        <dbReference type="Pfam" id="PF26607"/>
    </source>
</evidence>
<keyword evidence="2" id="KW-0732">Signal</keyword>
<dbReference type="Proteomes" id="UP001374803">
    <property type="component" value="Chromosome"/>
</dbReference>
<dbReference type="SUPFAM" id="SSF89372">
    <property type="entry name" value="Fucose-specific lectin"/>
    <property type="match status" value="1"/>
</dbReference>
<dbReference type="Gene3D" id="2.60.40.10">
    <property type="entry name" value="Immunoglobulins"/>
    <property type="match status" value="1"/>
</dbReference>
<feature type="domain" description="Galactose oxidase-like Early set" evidence="4">
    <location>
        <begin position="900"/>
        <end position="995"/>
    </location>
</feature>
<dbReference type="PROSITE" id="PS51257">
    <property type="entry name" value="PROKAR_LIPOPROTEIN"/>
    <property type="match status" value="1"/>
</dbReference>
<dbReference type="InterPro" id="IPR009880">
    <property type="entry name" value="Glyoxal_oxidase_N"/>
</dbReference>
<dbReference type="SUPFAM" id="SSF52833">
    <property type="entry name" value="Thioredoxin-like"/>
    <property type="match status" value="1"/>
</dbReference>
<dbReference type="InterPro" id="IPR036249">
    <property type="entry name" value="Thioredoxin-like_sf"/>
</dbReference>
<dbReference type="Gene3D" id="2.130.10.80">
    <property type="entry name" value="Galactose oxidase/kelch, beta-propeller"/>
    <property type="match status" value="2"/>
</dbReference>
<dbReference type="PANTHER" id="PTHR32208:SF21">
    <property type="entry name" value="LOW QUALITY PROTEIN: ALDEHYDE OXIDASE GLOX-LIKE"/>
    <property type="match status" value="1"/>
</dbReference>
<dbReference type="SMART" id="SM00612">
    <property type="entry name" value="Kelch"/>
    <property type="match status" value="3"/>
</dbReference>
<sequence length="999" mass="108381">MMRPIQCLLAAVLAFAGCRADSQEEKPDTTVAVGTAARIPDRVVVDAHGRAVHFRDEVLREGPVLVGFTFTRCEKSCPLLAKRLDALTEAIERLPGAVKPRIVLLSIDPEYDTPERFHQWAEGFRNGSKWTLLTGRMGDIGAIARSLTGSVPSPREHSPTLAFVDLARDVRRTLYGLASTEDVLAEISHAEPAPSRAPVSRPAATHAVESQIVGSWSSVPDWSVVAVHTDLLPSGRVLLWPRYEKTGDNIPTGDAGAKTPHAWVWDPTQPLGAPSRFVNVPNPNTNLFCAGFAHMPDGRVMVIGGHDRTAGSAADRGVVDVNLFDPTSQTWSRVANMNVERWYPTLTPLADGRMMAIGGSYSGTHNDGTPNQQVELWQLGGWSGFRQPVGSAANRARQIVGVRASDGSTDMVMRGLDNRIWRSHERSDGTFPDFAEGPVGVSANQASRIAAVALPNRGLDVYMVGLDNQMWHSVMRPDGSFPDFAAGHVGSTANKAIDLTVVRRKSGRMTAFMVGIDNHLWQSEQAADGQFPDFAERPVASRSNLATRLLAVPLADDSVELFMIGTDGRIWHSHEQPNGQFADFAAGPVGSPSNKATAIAVARGAGGRFLVHMVGLDGRLWRSQMQPNGTFPDFAEHPMGEQSLNARDVSSAAYADGSGDVYIVRTDSENVWRNRQLPNQFGWNDLEIPRTSSVDAGWYIYYPWTFVAPNGSIFVPSASQRTYWIDLAPQPTLREGPRRGVFRDYGAAVMYDSGKVLVLGGGTTTEQLSESSAETIDLNAASPAWTPTPSMHYARKQANATILPDGQVLVTGGTRRGGDPSAAYEDEGYRVLPAEIWNPETRQWLETGPMSEARTYHSTALLLPDGQVLVAGGGQGGGPPIPSHATAELYAPPYLFRGARPRITAAPSSVQYGQAFNVTTEDASSIRAVSLVRLGSVTHSFNENQRFNWLTFERSAAQNLIVHVPSSPHVTPPGHYMLFLLNTENVPSIARIVQVRPAP</sequence>
<dbReference type="SUPFAM" id="SSF50965">
    <property type="entry name" value="Galactose oxidase, central domain"/>
    <property type="match status" value="1"/>
</dbReference>
<dbReference type="InterPro" id="IPR015202">
    <property type="entry name" value="GO-like_E_set"/>
</dbReference>
<dbReference type="Pfam" id="PF07250">
    <property type="entry name" value="Glyoxal_oxid_N"/>
    <property type="match status" value="1"/>
</dbReference>
<dbReference type="Pfam" id="PF09118">
    <property type="entry name" value="GO-like_E_set"/>
    <property type="match status" value="1"/>
</dbReference>
<dbReference type="EMBL" id="CP089983">
    <property type="protein sequence ID" value="WXB00498.1"/>
    <property type="molecule type" value="Genomic_DNA"/>
</dbReference>
<name>A0ABZ2KPB6_9BACT</name>
<evidence type="ECO:0000313" key="7">
    <source>
        <dbReference type="Proteomes" id="UP001374803"/>
    </source>
</evidence>
<protein>
    <submittedName>
        <fullName evidence="6">DUF1929 domain-containing protein</fullName>
    </submittedName>
</protein>
<evidence type="ECO:0000256" key="1">
    <source>
        <dbReference type="ARBA" id="ARBA00010996"/>
    </source>
</evidence>
<dbReference type="Pfam" id="PF01344">
    <property type="entry name" value="Kelch_1"/>
    <property type="match status" value="1"/>
</dbReference>
<dbReference type="Gene3D" id="3.40.30.10">
    <property type="entry name" value="Glutaredoxin"/>
    <property type="match status" value="1"/>
</dbReference>
<evidence type="ECO:0000259" key="4">
    <source>
        <dbReference type="Pfam" id="PF09118"/>
    </source>
</evidence>
<dbReference type="PANTHER" id="PTHR32208">
    <property type="entry name" value="SECRETED PROTEIN-RELATED"/>
    <property type="match status" value="1"/>
</dbReference>
<evidence type="ECO:0000259" key="3">
    <source>
        <dbReference type="Pfam" id="PF07250"/>
    </source>
</evidence>